<proteinExistence type="predicted"/>
<dbReference type="Proteomes" id="UP000035170">
    <property type="component" value="Unassembled WGS sequence"/>
</dbReference>
<dbReference type="AlphaFoldDB" id="A0A0H2LZW9"/>
<dbReference type="RefSeq" id="WP_047785166.1">
    <property type="nucleotide sequence ID" value="NZ_JZWI01000015.1"/>
</dbReference>
<dbReference type="SUPFAM" id="SSF117281">
    <property type="entry name" value="Kelch motif"/>
    <property type="match status" value="1"/>
</dbReference>
<protein>
    <submittedName>
        <fullName evidence="3">N-acetylneuraminate epimerase</fullName>
        <ecNumber evidence="3">5.1.3.24</ecNumber>
    </submittedName>
</protein>
<dbReference type="GO" id="GO:0016853">
    <property type="term" value="F:isomerase activity"/>
    <property type="evidence" value="ECO:0007669"/>
    <property type="project" value="UniProtKB-KW"/>
</dbReference>
<organism evidence="3 4">
    <name type="scientific">Variovorax paradoxus</name>
    <dbReference type="NCBI Taxonomy" id="34073"/>
    <lineage>
        <taxon>Bacteria</taxon>
        <taxon>Pseudomonadati</taxon>
        <taxon>Pseudomonadota</taxon>
        <taxon>Betaproteobacteria</taxon>
        <taxon>Burkholderiales</taxon>
        <taxon>Comamonadaceae</taxon>
        <taxon>Variovorax</taxon>
    </lineage>
</organism>
<dbReference type="PANTHER" id="PTHR45632">
    <property type="entry name" value="LD33804P"/>
    <property type="match status" value="1"/>
</dbReference>
<dbReference type="PANTHER" id="PTHR45632:SF24">
    <property type="entry name" value="GALACTOSE OXIDASE"/>
    <property type="match status" value="1"/>
</dbReference>
<dbReference type="InterPro" id="IPR006652">
    <property type="entry name" value="Kelch_1"/>
</dbReference>
<name>A0A0H2LZW9_VARPD</name>
<dbReference type="Gene3D" id="2.120.10.80">
    <property type="entry name" value="Kelch-type beta propeller"/>
    <property type="match status" value="1"/>
</dbReference>
<evidence type="ECO:0000313" key="3">
    <source>
        <dbReference type="EMBL" id="KLN55723.1"/>
    </source>
</evidence>
<keyword evidence="2" id="KW-0732">Signal</keyword>
<feature type="region of interest" description="Disordered" evidence="1">
    <location>
        <begin position="25"/>
        <end position="48"/>
    </location>
</feature>
<accession>A0A0H2LZW9</accession>
<dbReference type="EMBL" id="JZWI01000015">
    <property type="protein sequence ID" value="KLN55723.1"/>
    <property type="molecule type" value="Genomic_DNA"/>
</dbReference>
<evidence type="ECO:0000256" key="1">
    <source>
        <dbReference type="SAM" id="MobiDB-lite"/>
    </source>
</evidence>
<dbReference type="PATRIC" id="fig|34073.19.peg.3174"/>
<keyword evidence="4" id="KW-1185">Reference proteome</keyword>
<dbReference type="EC" id="5.1.3.24" evidence="3"/>
<feature type="signal peptide" evidence="2">
    <location>
        <begin position="1"/>
        <end position="24"/>
    </location>
</feature>
<sequence length="324" mass="34344">MHRRSFVLAAAACAVVGAARAQHAATHDTLPPAPSSKEPYARLQGGVPHHMTPEQEAQRVTDSPAPAGPAGRWVPRAALPIPRSEMAWATAAQGRMHVVGGYGEGAVNRDYHHIYDPKADRWLDGAPLPRPRGAAAAVMLGGSLHLIGGASEPAAERASVGWHEVYDPKADRWSSAKPLPGARDHVGCVAHGGQVHVIGGRFNTFEYNTDLHHVYLPARDTWELRAPLPTARSGHGLVVYRGRFFAMGGEGGFLVGGVPRQAKVFGQMESYDPVADTWQRHAPMLTPRHAVGAAVIGDWIYVAGGGAVLGGAVQSAVHEAFTLG</sequence>
<dbReference type="SMART" id="SM00612">
    <property type="entry name" value="Kelch"/>
    <property type="match status" value="4"/>
</dbReference>
<gene>
    <name evidence="3" type="primary">nanM</name>
    <name evidence="3" type="ORF">VPARA_30890</name>
</gene>
<feature type="chain" id="PRO_5002596427" evidence="2">
    <location>
        <begin position="25"/>
        <end position="324"/>
    </location>
</feature>
<evidence type="ECO:0000313" key="4">
    <source>
        <dbReference type="Proteomes" id="UP000035170"/>
    </source>
</evidence>
<reference evidence="3 4" key="1">
    <citation type="submission" date="2015-03" db="EMBL/GenBank/DDBJ databases">
        <title>Genome sequence of Variovorax paradoxus TBEA6.</title>
        <authorList>
            <person name="Poehlein A."/>
            <person name="Schuldes J."/>
            <person name="Wuebbeler J.H."/>
            <person name="Hiessl S."/>
            <person name="Steinbuechel A."/>
            <person name="Daniel R."/>
        </authorList>
    </citation>
    <scope>NUCLEOTIDE SEQUENCE [LARGE SCALE GENOMIC DNA]</scope>
    <source>
        <strain evidence="3 4">TBEA6</strain>
    </source>
</reference>
<keyword evidence="3" id="KW-0413">Isomerase</keyword>
<dbReference type="Pfam" id="PF24681">
    <property type="entry name" value="Kelch_KLHDC2_KLHL20_DRC7"/>
    <property type="match status" value="1"/>
</dbReference>
<evidence type="ECO:0000256" key="2">
    <source>
        <dbReference type="SAM" id="SignalP"/>
    </source>
</evidence>
<dbReference type="InterPro" id="IPR015915">
    <property type="entry name" value="Kelch-typ_b-propeller"/>
</dbReference>
<comment type="caution">
    <text evidence="3">The sequence shown here is derived from an EMBL/GenBank/DDBJ whole genome shotgun (WGS) entry which is preliminary data.</text>
</comment>